<dbReference type="AlphaFoldDB" id="M4DPQ3"/>
<dbReference type="EnsemblPlants" id="Bra018494.1">
    <property type="protein sequence ID" value="Bra018494.1-P"/>
    <property type="gene ID" value="Bra018494"/>
</dbReference>
<dbReference type="Proteomes" id="UP000011750">
    <property type="component" value="Chromosome A05"/>
</dbReference>
<dbReference type="HOGENOM" id="CLU_2816003_0_0_1"/>
<dbReference type="InParanoid" id="M4DPQ3"/>
<organism evidence="1 2">
    <name type="scientific">Brassica campestris</name>
    <name type="common">Field mustard</name>
    <dbReference type="NCBI Taxonomy" id="3711"/>
    <lineage>
        <taxon>Eukaryota</taxon>
        <taxon>Viridiplantae</taxon>
        <taxon>Streptophyta</taxon>
        <taxon>Embryophyta</taxon>
        <taxon>Tracheophyta</taxon>
        <taxon>Spermatophyta</taxon>
        <taxon>Magnoliopsida</taxon>
        <taxon>eudicotyledons</taxon>
        <taxon>Gunneridae</taxon>
        <taxon>Pentapetalae</taxon>
        <taxon>rosids</taxon>
        <taxon>malvids</taxon>
        <taxon>Brassicales</taxon>
        <taxon>Brassicaceae</taxon>
        <taxon>Brassiceae</taxon>
        <taxon>Brassica</taxon>
    </lineage>
</organism>
<reference evidence="1 2" key="1">
    <citation type="journal article" date="2011" name="Nat. Genet.">
        <title>The genome of the mesopolyploid crop species Brassica rapa.</title>
        <authorList>
            <consortium name="Brassica rapa Genome Sequencing Project Consortium"/>
            <person name="Wang X."/>
            <person name="Wang H."/>
            <person name="Wang J."/>
            <person name="Sun R."/>
            <person name="Wu J."/>
            <person name="Liu S."/>
            <person name="Bai Y."/>
            <person name="Mun J.H."/>
            <person name="Bancroft I."/>
            <person name="Cheng F."/>
            <person name="Huang S."/>
            <person name="Li X."/>
            <person name="Hua W."/>
            <person name="Wang J."/>
            <person name="Wang X."/>
            <person name="Freeling M."/>
            <person name="Pires J.C."/>
            <person name="Paterson A.H."/>
            <person name="Chalhoub B."/>
            <person name="Wang B."/>
            <person name="Hayward A."/>
            <person name="Sharpe A.G."/>
            <person name="Park B.S."/>
            <person name="Weisshaar B."/>
            <person name="Liu B."/>
            <person name="Li B."/>
            <person name="Liu B."/>
            <person name="Tong C."/>
            <person name="Song C."/>
            <person name="Duran C."/>
            <person name="Peng C."/>
            <person name="Geng C."/>
            <person name="Koh C."/>
            <person name="Lin C."/>
            <person name="Edwards D."/>
            <person name="Mu D."/>
            <person name="Shen D."/>
            <person name="Soumpourou E."/>
            <person name="Li F."/>
            <person name="Fraser F."/>
            <person name="Conant G."/>
            <person name="Lassalle G."/>
            <person name="King G.J."/>
            <person name="Bonnema G."/>
            <person name="Tang H."/>
            <person name="Wang H."/>
            <person name="Belcram H."/>
            <person name="Zhou H."/>
            <person name="Hirakawa H."/>
            <person name="Abe H."/>
            <person name="Guo H."/>
            <person name="Wang H."/>
            <person name="Jin H."/>
            <person name="Parkin I.A."/>
            <person name="Batley J."/>
            <person name="Kim J.S."/>
            <person name="Just J."/>
            <person name="Li J."/>
            <person name="Xu J."/>
            <person name="Deng J."/>
            <person name="Kim J.A."/>
            <person name="Li J."/>
            <person name="Yu J."/>
            <person name="Meng J."/>
            <person name="Wang J."/>
            <person name="Min J."/>
            <person name="Poulain J."/>
            <person name="Wang J."/>
            <person name="Hatakeyama K."/>
            <person name="Wu K."/>
            <person name="Wang L."/>
            <person name="Fang L."/>
            <person name="Trick M."/>
            <person name="Links M.G."/>
            <person name="Zhao M."/>
            <person name="Jin M."/>
            <person name="Ramchiary N."/>
            <person name="Drou N."/>
            <person name="Berkman P.J."/>
            <person name="Cai Q."/>
            <person name="Huang Q."/>
            <person name="Li R."/>
            <person name="Tabata S."/>
            <person name="Cheng S."/>
            <person name="Zhang S."/>
            <person name="Zhang S."/>
            <person name="Huang S."/>
            <person name="Sato S."/>
            <person name="Sun S."/>
            <person name="Kwon S.J."/>
            <person name="Choi S.R."/>
            <person name="Lee T.H."/>
            <person name="Fan W."/>
            <person name="Zhao X."/>
            <person name="Tan X."/>
            <person name="Xu X."/>
            <person name="Wang Y."/>
            <person name="Qiu Y."/>
            <person name="Yin Y."/>
            <person name="Li Y."/>
            <person name="Du Y."/>
            <person name="Liao Y."/>
            <person name="Lim Y."/>
            <person name="Narusaka Y."/>
            <person name="Wang Y."/>
            <person name="Wang Z."/>
            <person name="Li Z."/>
            <person name="Wang Z."/>
            <person name="Xiong Z."/>
            <person name="Zhang Z."/>
        </authorList>
    </citation>
    <scope>NUCLEOTIDE SEQUENCE [LARGE SCALE GENOMIC DNA]</scope>
    <source>
        <strain evidence="1 2">cv. Chiifu-401-42</strain>
    </source>
</reference>
<accession>M4DPQ3</accession>
<name>M4DPQ3_BRACM</name>
<reference evidence="1 2" key="2">
    <citation type="journal article" date="2018" name="Hortic Res">
        <title>Improved Brassica rapa reference genome by single-molecule sequencing and chromosome conformation capture technologies.</title>
        <authorList>
            <person name="Zhang L."/>
            <person name="Cai X."/>
            <person name="Wu J."/>
            <person name="Liu M."/>
            <person name="Grob S."/>
            <person name="Cheng F."/>
            <person name="Liang J."/>
            <person name="Cai C."/>
            <person name="Liu Z."/>
            <person name="Liu B."/>
            <person name="Wang F."/>
            <person name="Li S."/>
            <person name="Liu F."/>
            <person name="Li X."/>
            <person name="Cheng L."/>
            <person name="Yang W."/>
            <person name="Li M.H."/>
            <person name="Grossniklaus U."/>
            <person name="Zheng H."/>
            <person name="Wang X."/>
        </authorList>
    </citation>
    <scope>NUCLEOTIDE SEQUENCE [LARGE SCALE GENOMIC DNA]</scope>
    <source>
        <strain evidence="1 2">cv. Chiifu-401-42</strain>
    </source>
</reference>
<evidence type="ECO:0000313" key="2">
    <source>
        <dbReference type="Proteomes" id="UP000011750"/>
    </source>
</evidence>
<proteinExistence type="predicted"/>
<evidence type="ECO:0000313" key="1">
    <source>
        <dbReference type="EnsemblPlants" id="Bra018494.1-P"/>
    </source>
</evidence>
<reference evidence="1" key="3">
    <citation type="submission" date="2023-03" db="UniProtKB">
        <authorList>
            <consortium name="EnsemblPlants"/>
        </authorList>
    </citation>
    <scope>IDENTIFICATION</scope>
    <source>
        <strain evidence="1">cv. Chiifu-401-42</strain>
    </source>
</reference>
<protein>
    <submittedName>
        <fullName evidence="1">Uncharacterized protein</fullName>
    </submittedName>
</protein>
<keyword evidence="2" id="KW-1185">Reference proteome</keyword>
<sequence>MVVELGQGRRLIGASATMQAKQEAKSDVLLVMWEGWTQEDVYPEVLTDVVAKVDVVVSGEDHVESGC</sequence>
<dbReference type="Gramene" id="Bra018494.1">
    <property type="protein sequence ID" value="Bra018494.1-P"/>
    <property type="gene ID" value="Bra018494"/>
</dbReference>